<evidence type="ECO:0000256" key="1">
    <source>
        <dbReference type="ARBA" id="ARBA00000830"/>
    </source>
</evidence>
<evidence type="ECO:0000256" key="3">
    <source>
        <dbReference type="ARBA" id="ARBA00006171"/>
    </source>
</evidence>
<dbReference type="InterPro" id="IPR041492">
    <property type="entry name" value="HAD_2"/>
</dbReference>
<dbReference type="Pfam" id="PF13419">
    <property type="entry name" value="HAD_2"/>
    <property type="match status" value="1"/>
</dbReference>
<organism evidence="5 6">
    <name type="scientific">Treponema parvum</name>
    <dbReference type="NCBI Taxonomy" id="138851"/>
    <lineage>
        <taxon>Bacteria</taxon>
        <taxon>Pseudomonadati</taxon>
        <taxon>Spirochaetota</taxon>
        <taxon>Spirochaetia</taxon>
        <taxon>Spirochaetales</taxon>
        <taxon>Treponemataceae</taxon>
        <taxon>Treponema</taxon>
    </lineage>
</organism>
<keyword evidence="5" id="KW-0378">Hydrolase</keyword>
<accession>A0A975F1J0</accession>
<dbReference type="PANTHER" id="PTHR43434:SF1">
    <property type="entry name" value="PHOSPHOGLYCOLATE PHOSPHATASE"/>
    <property type="match status" value="1"/>
</dbReference>
<dbReference type="SUPFAM" id="SSF56784">
    <property type="entry name" value="HAD-like"/>
    <property type="match status" value="1"/>
</dbReference>
<dbReference type="InterPro" id="IPR036412">
    <property type="entry name" value="HAD-like_sf"/>
</dbReference>
<name>A0A975F1J0_9SPIR</name>
<dbReference type="GO" id="GO:0005829">
    <property type="term" value="C:cytosol"/>
    <property type="evidence" value="ECO:0007669"/>
    <property type="project" value="TreeGrafter"/>
</dbReference>
<comment type="similarity">
    <text evidence="3">Belongs to the HAD-like hydrolase superfamily. CbbY/CbbZ/Gph/YieH family.</text>
</comment>
<dbReference type="GO" id="GO:0008967">
    <property type="term" value="F:phosphoglycolate phosphatase activity"/>
    <property type="evidence" value="ECO:0007669"/>
    <property type="project" value="UniProtKB-EC"/>
</dbReference>
<dbReference type="AlphaFoldDB" id="A0A975F1J0"/>
<dbReference type="EC" id="3.1.3.18" evidence="4"/>
<reference evidence="5" key="1">
    <citation type="submission" date="2020-05" db="EMBL/GenBank/DDBJ databases">
        <authorList>
            <person name="Zeng H."/>
            <person name="Chan Y.K."/>
            <person name="Watt R.M."/>
        </authorList>
    </citation>
    <scope>NUCLEOTIDE SEQUENCE</scope>
    <source>
        <strain evidence="5">ATCC 700773</strain>
    </source>
</reference>
<dbReference type="InterPro" id="IPR050155">
    <property type="entry name" value="HAD-like_hydrolase_sf"/>
</dbReference>
<dbReference type="GO" id="GO:0006281">
    <property type="term" value="P:DNA repair"/>
    <property type="evidence" value="ECO:0007669"/>
    <property type="project" value="TreeGrafter"/>
</dbReference>
<dbReference type="CDD" id="cd01427">
    <property type="entry name" value="HAD_like"/>
    <property type="match status" value="1"/>
</dbReference>
<dbReference type="EMBL" id="CP054257">
    <property type="protein sequence ID" value="QTQ12920.1"/>
    <property type="molecule type" value="Genomic_DNA"/>
</dbReference>
<protein>
    <recommendedName>
        <fullName evidence="4">phosphoglycolate phosphatase</fullName>
        <ecNumber evidence="4">3.1.3.18</ecNumber>
    </recommendedName>
</protein>
<dbReference type="Gene3D" id="3.40.50.1000">
    <property type="entry name" value="HAD superfamily/HAD-like"/>
    <property type="match status" value="1"/>
</dbReference>
<proteinExistence type="inferred from homology"/>
<evidence type="ECO:0000313" key="5">
    <source>
        <dbReference type="EMBL" id="QTQ12920.1"/>
    </source>
</evidence>
<evidence type="ECO:0000313" key="6">
    <source>
        <dbReference type="Proteomes" id="UP000671995"/>
    </source>
</evidence>
<sequence>MSVSIEDYKKKKDFLVCVDSDGCAMDTMNVKHFKCFGPELVKEWELDDYRKEVLDKWNEVNLFSLTRGINRYKALATVLSYIDSKIRKIEGLDEFVAWTENAEALSNSVLEKAVLDAAQGKMNDFCLKKALSWSKKVNSKIASLDESELLPFEGVRDSLKQIHKTCDVAGVSSANRSAVKEEWTRTGIAEHVDILLCQEDGPKDACIAALLKKGYEAGNVLMIGDAPGDVKAAEQNGVHCYPILVKKEKESWLNAAAAVDRLLKHSYEPHEKKMLAAFWKNLGAGV</sequence>
<reference evidence="5" key="2">
    <citation type="journal article" date="2021" name="Microbiol. Resour. Announc.">
        <title>Complete Genome Sequences of Three Human Oral Treponema parvum Isolates.</title>
        <authorList>
            <person name="Zeng H."/>
            <person name="Watt R.M."/>
        </authorList>
    </citation>
    <scope>NUCLEOTIDE SEQUENCE</scope>
    <source>
        <strain evidence="5">ATCC 700773</strain>
    </source>
</reference>
<dbReference type="Proteomes" id="UP000671995">
    <property type="component" value="Chromosome"/>
</dbReference>
<dbReference type="PANTHER" id="PTHR43434">
    <property type="entry name" value="PHOSPHOGLYCOLATE PHOSPHATASE"/>
    <property type="match status" value="1"/>
</dbReference>
<evidence type="ECO:0000256" key="4">
    <source>
        <dbReference type="ARBA" id="ARBA00013078"/>
    </source>
</evidence>
<evidence type="ECO:0000256" key="2">
    <source>
        <dbReference type="ARBA" id="ARBA00004818"/>
    </source>
</evidence>
<comment type="pathway">
    <text evidence="2">Organic acid metabolism; glycolate biosynthesis; glycolate from 2-phosphoglycolate: step 1/1.</text>
</comment>
<dbReference type="InterPro" id="IPR023214">
    <property type="entry name" value="HAD_sf"/>
</dbReference>
<gene>
    <name evidence="5" type="ORF">HRI96_08185</name>
</gene>
<comment type="catalytic activity">
    <reaction evidence="1">
        <text>2-phosphoglycolate + H2O = glycolate + phosphate</text>
        <dbReference type="Rhea" id="RHEA:14369"/>
        <dbReference type="ChEBI" id="CHEBI:15377"/>
        <dbReference type="ChEBI" id="CHEBI:29805"/>
        <dbReference type="ChEBI" id="CHEBI:43474"/>
        <dbReference type="ChEBI" id="CHEBI:58033"/>
        <dbReference type="EC" id="3.1.3.18"/>
    </reaction>
</comment>